<accession>A0ACB8SP07</accession>
<dbReference type="Proteomes" id="UP000814140">
    <property type="component" value="Unassembled WGS sequence"/>
</dbReference>
<name>A0ACB8SP07_9AGAM</name>
<comment type="caution">
    <text evidence="1">The sequence shown here is derived from an EMBL/GenBank/DDBJ whole genome shotgun (WGS) entry which is preliminary data.</text>
</comment>
<organism evidence="1 2">
    <name type="scientific">Artomyces pyxidatus</name>
    <dbReference type="NCBI Taxonomy" id="48021"/>
    <lineage>
        <taxon>Eukaryota</taxon>
        <taxon>Fungi</taxon>
        <taxon>Dikarya</taxon>
        <taxon>Basidiomycota</taxon>
        <taxon>Agaricomycotina</taxon>
        <taxon>Agaricomycetes</taxon>
        <taxon>Russulales</taxon>
        <taxon>Auriscalpiaceae</taxon>
        <taxon>Artomyces</taxon>
    </lineage>
</organism>
<gene>
    <name evidence="1" type="ORF">BV25DRAFT_1841616</name>
</gene>
<keyword evidence="2" id="KW-1185">Reference proteome</keyword>
<reference evidence="1" key="1">
    <citation type="submission" date="2021-03" db="EMBL/GenBank/DDBJ databases">
        <authorList>
            <consortium name="DOE Joint Genome Institute"/>
            <person name="Ahrendt S."/>
            <person name="Looney B.P."/>
            <person name="Miyauchi S."/>
            <person name="Morin E."/>
            <person name="Drula E."/>
            <person name="Courty P.E."/>
            <person name="Chicoki N."/>
            <person name="Fauchery L."/>
            <person name="Kohler A."/>
            <person name="Kuo A."/>
            <person name="Labutti K."/>
            <person name="Pangilinan J."/>
            <person name="Lipzen A."/>
            <person name="Riley R."/>
            <person name="Andreopoulos W."/>
            <person name="He G."/>
            <person name="Johnson J."/>
            <person name="Barry K.W."/>
            <person name="Grigoriev I.V."/>
            <person name="Nagy L."/>
            <person name="Hibbett D."/>
            <person name="Henrissat B."/>
            <person name="Matheny P.B."/>
            <person name="Labbe J."/>
            <person name="Martin F."/>
        </authorList>
    </citation>
    <scope>NUCLEOTIDE SEQUENCE</scope>
    <source>
        <strain evidence="1">HHB10654</strain>
    </source>
</reference>
<proteinExistence type="predicted"/>
<evidence type="ECO:0000313" key="1">
    <source>
        <dbReference type="EMBL" id="KAI0057511.1"/>
    </source>
</evidence>
<dbReference type="EMBL" id="MU277246">
    <property type="protein sequence ID" value="KAI0057511.1"/>
    <property type="molecule type" value="Genomic_DNA"/>
</dbReference>
<sequence length="316" mass="36003">MSSTAIALAFIPPTKNRVRKAPFLATRRGYVMKPKRWNAAREGRRRERTNVGFPRTRRLELCRARNYPVQHWSFLDKKPTNGAWIKPRDMIVRARPPGTGKPAQEVSKRWIPWHCLETSVEVLQDSSSHRRALLVIDKVSVEDALMKLVKEVEHKLRREKVSQLGRSWRVQAQVQLVDVHLPTYARPAAGLTTYRVVSNIFRKPKRKRPNVTDDKPKMIDTLSSVPKGGSQGEVMARLNCTVLHYGVVTRENEKQPSRVENGSRVPLYKAVMEGRLPRYKGVIGEVCGHWYQPEEMGGDRGESGTGPLAGPYDIEL</sequence>
<evidence type="ECO:0000313" key="2">
    <source>
        <dbReference type="Proteomes" id="UP000814140"/>
    </source>
</evidence>
<reference evidence="1" key="2">
    <citation type="journal article" date="2022" name="New Phytol.">
        <title>Evolutionary transition to the ectomycorrhizal habit in the genomes of a hyperdiverse lineage of mushroom-forming fungi.</title>
        <authorList>
            <person name="Looney B."/>
            <person name="Miyauchi S."/>
            <person name="Morin E."/>
            <person name="Drula E."/>
            <person name="Courty P.E."/>
            <person name="Kohler A."/>
            <person name="Kuo A."/>
            <person name="LaButti K."/>
            <person name="Pangilinan J."/>
            <person name="Lipzen A."/>
            <person name="Riley R."/>
            <person name="Andreopoulos W."/>
            <person name="He G."/>
            <person name="Johnson J."/>
            <person name="Nolan M."/>
            <person name="Tritt A."/>
            <person name="Barry K.W."/>
            <person name="Grigoriev I.V."/>
            <person name="Nagy L.G."/>
            <person name="Hibbett D."/>
            <person name="Henrissat B."/>
            <person name="Matheny P.B."/>
            <person name="Labbe J."/>
            <person name="Martin F.M."/>
        </authorList>
    </citation>
    <scope>NUCLEOTIDE SEQUENCE</scope>
    <source>
        <strain evidence="1">HHB10654</strain>
    </source>
</reference>
<protein>
    <submittedName>
        <fullName evidence="1">Uncharacterized protein</fullName>
    </submittedName>
</protein>